<keyword evidence="8" id="KW-0868">Chloride</keyword>
<dbReference type="SUPFAM" id="SSF81340">
    <property type="entry name" value="Clc chloride channel"/>
    <property type="match status" value="1"/>
</dbReference>
<evidence type="ECO:0000256" key="9">
    <source>
        <dbReference type="ARBA" id="ARBA00023303"/>
    </source>
</evidence>
<evidence type="ECO:0000256" key="2">
    <source>
        <dbReference type="ARBA" id="ARBA00022448"/>
    </source>
</evidence>
<feature type="transmembrane region" description="Helical" evidence="10">
    <location>
        <begin position="69"/>
        <end position="92"/>
    </location>
</feature>
<evidence type="ECO:0000256" key="3">
    <source>
        <dbReference type="ARBA" id="ARBA00022692"/>
    </source>
</evidence>
<keyword evidence="6 10" id="KW-0472">Membrane</keyword>
<dbReference type="Proteomes" id="UP000053555">
    <property type="component" value="Unassembled WGS sequence"/>
</dbReference>
<evidence type="ECO:0000256" key="5">
    <source>
        <dbReference type="ARBA" id="ARBA00023065"/>
    </source>
</evidence>
<keyword evidence="7" id="KW-0869">Chloride channel</keyword>
<keyword evidence="9" id="KW-0407">Ion channel</keyword>
<dbReference type="EMBL" id="KN652058">
    <property type="protein sequence ID" value="KHN29889.1"/>
    <property type="molecule type" value="Genomic_DNA"/>
</dbReference>
<dbReference type="InterPro" id="IPR014743">
    <property type="entry name" value="Cl-channel_core"/>
</dbReference>
<sequence>MAAFVTLGTGNSLGPEGPSVDIGTSIAKALHPFFDNGKSSGRMLSLLTAGSRWPLCRYMLLLSLSWDQIILFCNLYFLSGFNAAVAGCFFAVESVLWPSSADASLPLTNNTSMVILSAVILTVPILQTYNLEGLYLDISLQTWLNLVKYNNTWKPLVS</sequence>
<dbReference type="Gene3D" id="1.10.3080.10">
    <property type="entry name" value="Clc chloride channel"/>
    <property type="match status" value="1"/>
</dbReference>
<dbReference type="GO" id="GO:0034707">
    <property type="term" value="C:chloride channel complex"/>
    <property type="evidence" value="ECO:0007669"/>
    <property type="project" value="UniProtKB-KW"/>
</dbReference>
<evidence type="ECO:0000256" key="4">
    <source>
        <dbReference type="ARBA" id="ARBA00022989"/>
    </source>
</evidence>
<dbReference type="Pfam" id="PF00654">
    <property type="entry name" value="Voltage_CLC"/>
    <property type="match status" value="1"/>
</dbReference>
<reference evidence="11" key="1">
    <citation type="submission" date="2014-07" db="EMBL/GenBank/DDBJ databases">
        <title>Identification of a novel salt tolerance gene in wild soybean by whole-genome sequencing.</title>
        <authorList>
            <person name="Lam H.-M."/>
            <person name="Qi X."/>
            <person name="Li M.-W."/>
            <person name="Liu X."/>
            <person name="Xie M."/>
            <person name="Ni M."/>
            <person name="Xu X."/>
        </authorList>
    </citation>
    <scope>NUCLEOTIDE SEQUENCE [LARGE SCALE GENOMIC DNA]</scope>
    <source>
        <tissue evidence="11">Root</tissue>
    </source>
</reference>
<dbReference type="AlphaFoldDB" id="A0A0B2RBY6"/>
<evidence type="ECO:0000256" key="1">
    <source>
        <dbReference type="ARBA" id="ARBA00004141"/>
    </source>
</evidence>
<keyword evidence="5" id="KW-0406">Ion transport</keyword>
<comment type="subcellular location">
    <subcellularLocation>
        <location evidence="1">Membrane</location>
        <topology evidence="1">Multi-pass membrane protein</topology>
    </subcellularLocation>
</comment>
<feature type="transmembrane region" description="Helical" evidence="10">
    <location>
        <begin position="112"/>
        <end position="131"/>
    </location>
</feature>
<evidence type="ECO:0000313" key="11">
    <source>
        <dbReference type="EMBL" id="KHN29889.1"/>
    </source>
</evidence>
<evidence type="ECO:0000256" key="8">
    <source>
        <dbReference type="ARBA" id="ARBA00023214"/>
    </source>
</evidence>
<organism evidence="11">
    <name type="scientific">Glycine soja</name>
    <name type="common">Wild soybean</name>
    <dbReference type="NCBI Taxonomy" id="3848"/>
    <lineage>
        <taxon>Eukaryota</taxon>
        <taxon>Viridiplantae</taxon>
        <taxon>Streptophyta</taxon>
        <taxon>Embryophyta</taxon>
        <taxon>Tracheophyta</taxon>
        <taxon>Spermatophyta</taxon>
        <taxon>Magnoliopsida</taxon>
        <taxon>eudicotyledons</taxon>
        <taxon>Gunneridae</taxon>
        <taxon>Pentapetalae</taxon>
        <taxon>rosids</taxon>
        <taxon>fabids</taxon>
        <taxon>Fabales</taxon>
        <taxon>Fabaceae</taxon>
        <taxon>Papilionoideae</taxon>
        <taxon>50 kb inversion clade</taxon>
        <taxon>NPAAA clade</taxon>
        <taxon>indigoferoid/millettioid clade</taxon>
        <taxon>Phaseoleae</taxon>
        <taxon>Glycine</taxon>
        <taxon>Glycine subgen. Soja</taxon>
    </lineage>
</organism>
<gene>
    <name evidence="11" type="ORF">glysoja_039565</name>
</gene>
<dbReference type="GO" id="GO:0005254">
    <property type="term" value="F:chloride channel activity"/>
    <property type="evidence" value="ECO:0007669"/>
    <property type="project" value="UniProtKB-KW"/>
</dbReference>
<keyword evidence="3 10" id="KW-0812">Transmembrane</keyword>
<protein>
    <submittedName>
        <fullName evidence="11">Chloride channel protein CLC-e</fullName>
    </submittedName>
</protein>
<dbReference type="PANTHER" id="PTHR43427:SF6">
    <property type="entry name" value="CHLORIDE CHANNEL PROTEIN CLC-E"/>
    <property type="match status" value="1"/>
</dbReference>
<evidence type="ECO:0000256" key="10">
    <source>
        <dbReference type="SAM" id="Phobius"/>
    </source>
</evidence>
<evidence type="ECO:0000256" key="7">
    <source>
        <dbReference type="ARBA" id="ARBA00023173"/>
    </source>
</evidence>
<accession>A0A0B2RBY6</accession>
<name>A0A0B2RBY6_GLYSO</name>
<proteinExistence type="predicted"/>
<dbReference type="InterPro" id="IPR050368">
    <property type="entry name" value="ClC-type_chloride_channel"/>
</dbReference>
<dbReference type="PANTHER" id="PTHR43427">
    <property type="entry name" value="CHLORIDE CHANNEL PROTEIN CLC-E"/>
    <property type="match status" value="1"/>
</dbReference>
<keyword evidence="2" id="KW-0813">Transport</keyword>
<dbReference type="GO" id="GO:0009535">
    <property type="term" value="C:chloroplast thylakoid membrane"/>
    <property type="evidence" value="ECO:0007669"/>
    <property type="project" value="TreeGrafter"/>
</dbReference>
<evidence type="ECO:0000256" key="6">
    <source>
        <dbReference type="ARBA" id="ARBA00023136"/>
    </source>
</evidence>
<dbReference type="InterPro" id="IPR001807">
    <property type="entry name" value="ClC"/>
</dbReference>
<keyword evidence="4 10" id="KW-1133">Transmembrane helix</keyword>